<evidence type="ECO:0000313" key="1">
    <source>
        <dbReference type="EMBL" id="TVU90871.1"/>
    </source>
</evidence>
<evidence type="ECO:0000313" key="2">
    <source>
        <dbReference type="Proteomes" id="UP000317288"/>
    </source>
</evidence>
<dbReference type="EMBL" id="VNFE01000002">
    <property type="protein sequence ID" value="TVU90871.1"/>
    <property type="molecule type" value="Genomic_DNA"/>
</dbReference>
<dbReference type="SUPFAM" id="SSF50475">
    <property type="entry name" value="FMN-binding split barrel"/>
    <property type="match status" value="1"/>
</dbReference>
<proteinExistence type="predicted"/>
<name>A0A558JB83_9GAMM</name>
<accession>A0A558JB83</accession>
<dbReference type="Proteomes" id="UP000317288">
    <property type="component" value="Unassembled WGS sequence"/>
</dbReference>
<gene>
    <name evidence="1" type="ORF">FQP89_07200</name>
</gene>
<dbReference type="Gene3D" id="2.30.110.10">
    <property type="entry name" value="Electron Transport, Fmn-binding Protein, Chain A"/>
    <property type="match status" value="1"/>
</dbReference>
<evidence type="ECO:0008006" key="3">
    <source>
        <dbReference type="Google" id="ProtNLM"/>
    </source>
</evidence>
<protein>
    <recommendedName>
        <fullName evidence="3">Pyridoxamine 5'-phosphate oxidase putative domain-containing protein</fullName>
    </recommendedName>
</protein>
<dbReference type="InterPro" id="IPR012349">
    <property type="entry name" value="Split_barrel_FMN-bd"/>
</dbReference>
<organism evidence="1 2">
    <name type="scientific">Vreelandella titanicae</name>
    <dbReference type="NCBI Taxonomy" id="664683"/>
    <lineage>
        <taxon>Bacteria</taxon>
        <taxon>Pseudomonadati</taxon>
        <taxon>Pseudomonadota</taxon>
        <taxon>Gammaproteobacteria</taxon>
        <taxon>Oceanospirillales</taxon>
        <taxon>Halomonadaceae</taxon>
        <taxon>Vreelandella</taxon>
    </lineage>
</organism>
<reference evidence="1 2" key="1">
    <citation type="submission" date="2019-07" db="EMBL/GenBank/DDBJ databases">
        <title>Diversity of Bacteria from Kongsfjorden, Arctic.</title>
        <authorList>
            <person name="Yu Y."/>
        </authorList>
    </citation>
    <scope>NUCLEOTIDE SEQUENCE [LARGE SCALE GENOMIC DNA]</scope>
    <source>
        <strain evidence="1 2">SM1922</strain>
    </source>
</reference>
<sequence length="159" mass="17871">MRDIDIIYRIVDKGKIAQFASQSVLGPRVFNAWYAFDRQTSGIIMTTSKSTNHVREWEERPLAGGTILGIQPDGVGQRGEAVSFFGNAMEVVGVDLERVYSVYSEKWPRILTMVPLEAVVNSEGGMRFYEIRVSEWVLYSEFKAGATRVEVKPETVCQG</sequence>
<comment type="caution">
    <text evidence="1">The sequence shown here is derived from an EMBL/GenBank/DDBJ whole genome shotgun (WGS) entry which is preliminary data.</text>
</comment>
<dbReference type="RefSeq" id="WP_144810444.1">
    <property type="nucleotide sequence ID" value="NZ_VNFE01000002.1"/>
</dbReference>
<dbReference type="AlphaFoldDB" id="A0A558JB83"/>